<dbReference type="InterPro" id="IPR036394">
    <property type="entry name" value="Ribosomal_uL22_sf"/>
</dbReference>
<gene>
    <name evidence="6" type="ORF">CDD82_6351</name>
</gene>
<name>A0A2C5YXE7_9HYPO</name>
<dbReference type="PANTHER" id="PTHR13501">
    <property type="entry name" value="CHLOROPLAST 50S RIBOSOMAL PROTEIN L22-RELATED"/>
    <property type="match status" value="1"/>
</dbReference>
<protein>
    <recommendedName>
        <fullName evidence="8">54S ribosomal protein L22, mitochondrial</fullName>
    </recommendedName>
</protein>
<dbReference type="GO" id="GO:0015934">
    <property type="term" value="C:large ribosomal subunit"/>
    <property type="evidence" value="ECO:0007669"/>
    <property type="project" value="InterPro"/>
</dbReference>
<keyword evidence="3 4" id="KW-0687">Ribonucleoprotein</keyword>
<evidence type="ECO:0000256" key="3">
    <source>
        <dbReference type="ARBA" id="ARBA00023274"/>
    </source>
</evidence>
<dbReference type="Proteomes" id="UP000224854">
    <property type="component" value="Unassembled WGS sequence"/>
</dbReference>
<dbReference type="AlphaFoldDB" id="A0A2C5YXE7"/>
<keyword evidence="7" id="KW-1185">Reference proteome</keyword>
<dbReference type="OrthoDB" id="416470at2759"/>
<evidence type="ECO:0000256" key="1">
    <source>
        <dbReference type="ARBA" id="ARBA00009451"/>
    </source>
</evidence>
<evidence type="ECO:0000313" key="7">
    <source>
        <dbReference type="Proteomes" id="UP000224854"/>
    </source>
</evidence>
<dbReference type="PANTHER" id="PTHR13501:SF10">
    <property type="entry name" value="LARGE RIBOSOMAL SUBUNIT PROTEIN UL22M"/>
    <property type="match status" value="1"/>
</dbReference>
<dbReference type="InterPro" id="IPR047867">
    <property type="entry name" value="Ribosomal_uL22_bac/org-type"/>
</dbReference>
<keyword evidence="2 4" id="KW-0689">Ribosomal protein</keyword>
<dbReference type="EMBL" id="NJEU01000649">
    <property type="protein sequence ID" value="PHH71724.1"/>
    <property type="molecule type" value="Genomic_DNA"/>
</dbReference>
<dbReference type="SUPFAM" id="SSF54843">
    <property type="entry name" value="Ribosomal protein L22"/>
    <property type="match status" value="1"/>
</dbReference>
<dbReference type="GO" id="GO:0006412">
    <property type="term" value="P:translation"/>
    <property type="evidence" value="ECO:0007669"/>
    <property type="project" value="InterPro"/>
</dbReference>
<evidence type="ECO:0008006" key="8">
    <source>
        <dbReference type="Google" id="ProtNLM"/>
    </source>
</evidence>
<sequence length="292" mass="33409">MSVRFATRRLVSTGPPQRSQASLPFYIQHRSVSFRSLWKKWRGQKDEGVAAELDDPKKRKGFLEKSSERSSIASDNIFTDEIKSASDGRDLAQLETKEDANLTDAQRAEKRVTRVARTRQNTAIVLDPDPGARIRWLRKKVIQMVRNPDFVTPEQRIRASERECTHSSHFMATSTKKLCMLSRQIAGMPVDKAIAQMRWSKKKYSKEILYYLEEARDLAIVKHGMGLGKVNGELFKEPRKILTKEGKWIQIADPTSIYIAQSWVGRGSWLGKRRDYKGRGRMGVIKRPSSSA</sequence>
<organism evidence="6 7">
    <name type="scientific">Ophiocordyceps australis</name>
    <dbReference type="NCBI Taxonomy" id="1399860"/>
    <lineage>
        <taxon>Eukaryota</taxon>
        <taxon>Fungi</taxon>
        <taxon>Dikarya</taxon>
        <taxon>Ascomycota</taxon>
        <taxon>Pezizomycotina</taxon>
        <taxon>Sordariomycetes</taxon>
        <taxon>Hypocreomycetidae</taxon>
        <taxon>Hypocreales</taxon>
        <taxon>Ophiocordycipitaceae</taxon>
        <taxon>Ophiocordyceps</taxon>
    </lineage>
</organism>
<evidence type="ECO:0000313" key="6">
    <source>
        <dbReference type="EMBL" id="PHH71724.1"/>
    </source>
</evidence>
<accession>A0A2C5YXE7</accession>
<proteinExistence type="inferred from homology"/>
<evidence type="ECO:0000256" key="4">
    <source>
        <dbReference type="RuleBase" id="RU004005"/>
    </source>
</evidence>
<dbReference type="Gene3D" id="3.90.470.10">
    <property type="entry name" value="Ribosomal protein L22/L17"/>
    <property type="match status" value="1"/>
</dbReference>
<comment type="caution">
    <text evidence="6">The sequence shown here is derived from an EMBL/GenBank/DDBJ whole genome shotgun (WGS) entry which is preliminary data.</text>
</comment>
<dbReference type="GO" id="GO:0003735">
    <property type="term" value="F:structural constituent of ribosome"/>
    <property type="evidence" value="ECO:0007669"/>
    <property type="project" value="InterPro"/>
</dbReference>
<dbReference type="InterPro" id="IPR001063">
    <property type="entry name" value="Ribosomal_uL22"/>
</dbReference>
<feature type="region of interest" description="Disordered" evidence="5">
    <location>
        <begin position="1"/>
        <end position="20"/>
    </location>
</feature>
<reference evidence="6 7" key="1">
    <citation type="submission" date="2017-06" db="EMBL/GenBank/DDBJ databases">
        <title>Ant-infecting Ophiocordyceps genomes reveal a high diversity of potential behavioral manipulation genes and a possible major role for enterotoxins.</title>
        <authorList>
            <person name="De Bekker C."/>
            <person name="Evans H.C."/>
            <person name="Brachmann A."/>
            <person name="Hughes D.P."/>
        </authorList>
    </citation>
    <scope>NUCLEOTIDE SEQUENCE [LARGE SCALE GENOMIC DNA]</scope>
    <source>
        <strain evidence="6 7">1348a</strain>
    </source>
</reference>
<comment type="similarity">
    <text evidence="1 4">Belongs to the universal ribosomal protein uL22 family.</text>
</comment>
<evidence type="ECO:0000256" key="5">
    <source>
        <dbReference type="SAM" id="MobiDB-lite"/>
    </source>
</evidence>
<evidence type="ECO:0000256" key="2">
    <source>
        <dbReference type="ARBA" id="ARBA00022980"/>
    </source>
</evidence>
<dbReference type="Pfam" id="PF00237">
    <property type="entry name" value="Ribosomal_L22"/>
    <property type="match status" value="1"/>
</dbReference>